<accession>A0A9E7K2K5</accession>
<name>A0A9E7K2K5_9LILI</name>
<gene>
    <name evidence="1" type="ORF">MUK42_03059</name>
</gene>
<reference evidence="1" key="1">
    <citation type="submission" date="2022-05" db="EMBL/GenBank/DDBJ databases">
        <title>The Musa troglodytarum L. genome provides insights into the mechanism of non-climacteric behaviour and enrichment of carotenoids.</title>
        <authorList>
            <person name="Wang J."/>
        </authorList>
    </citation>
    <scope>NUCLEOTIDE SEQUENCE</scope>
    <source>
        <tissue evidence="1">Leaf</tissue>
    </source>
</reference>
<evidence type="ECO:0000313" key="2">
    <source>
        <dbReference type="Proteomes" id="UP001055439"/>
    </source>
</evidence>
<evidence type="ECO:0000313" key="1">
    <source>
        <dbReference type="EMBL" id="URE02556.1"/>
    </source>
</evidence>
<proteinExistence type="predicted"/>
<dbReference type="EMBL" id="CP097507">
    <property type="protein sequence ID" value="URE02556.1"/>
    <property type="molecule type" value="Genomic_DNA"/>
</dbReference>
<keyword evidence="2" id="KW-1185">Reference proteome</keyword>
<protein>
    <submittedName>
        <fullName evidence="1">Uncharacterized protein</fullName>
    </submittedName>
</protein>
<dbReference type="AlphaFoldDB" id="A0A9E7K2K5"/>
<organism evidence="1 2">
    <name type="scientific">Musa troglodytarum</name>
    <name type="common">fe'i banana</name>
    <dbReference type="NCBI Taxonomy" id="320322"/>
    <lineage>
        <taxon>Eukaryota</taxon>
        <taxon>Viridiplantae</taxon>
        <taxon>Streptophyta</taxon>
        <taxon>Embryophyta</taxon>
        <taxon>Tracheophyta</taxon>
        <taxon>Spermatophyta</taxon>
        <taxon>Magnoliopsida</taxon>
        <taxon>Liliopsida</taxon>
        <taxon>Zingiberales</taxon>
        <taxon>Musaceae</taxon>
        <taxon>Musa</taxon>
    </lineage>
</organism>
<dbReference type="Proteomes" id="UP001055439">
    <property type="component" value="Chromosome 5"/>
</dbReference>
<sequence>MVETDLTAWWRKTTICLVWMSDSPSAHQLQWKRSAQLAERRRLHCGEMAPIAPS</sequence>